<reference evidence="2 5" key="2">
    <citation type="submission" date="2024-10" db="EMBL/GenBank/DDBJ databases">
        <title>Draft genome assembly of a novel steroid transforming actinomycete isolated from African clawed frog Xenopus laevis.</title>
        <authorList>
            <person name="Bragin E."/>
            <person name="Kollerov V."/>
            <person name="Donova M.V."/>
        </authorList>
    </citation>
    <scope>NUCLEOTIDE SEQUENCE [LARGE SCALE GENOMIC DNA]</scope>
    <source>
        <strain evidence="2 5">MTOC-St3</strain>
    </source>
</reference>
<dbReference type="Proteomes" id="UP001231701">
    <property type="component" value="Chromosome"/>
</dbReference>
<evidence type="ECO:0000313" key="3">
    <source>
        <dbReference type="EMBL" id="WMC84857.1"/>
    </source>
</evidence>
<name>A0AAX3ZEX3_STRRO</name>
<gene>
    <name evidence="2" type="ORF">ACGU38_31985</name>
    <name evidence="3" type="ORF">P7W03_04475</name>
</gene>
<sequence length="79" mass="8660">MARHAQHTTSQQTKTRPPAEERTGTGRAGAALDYTCPSCGHHVPAEVTRHKTLGIYVPVWRRGTCHNPDCSAAGPERQR</sequence>
<evidence type="ECO:0000313" key="2">
    <source>
        <dbReference type="EMBL" id="MFG6299955.1"/>
    </source>
</evidence>
<dbReference type="EMBL" id="JBIENY010000465">
    <property type="protein sequence ID" value="MFG6299955.1"/>
    <property type="molecule type" value="Genomic_DNA"/>
</dbReference>
<protein>
    <submittedName>
        <fullName evidence="3">Uncharacterized protein</fullName>
    </submittedName>
</protein>
<feature type="region of interest" description="Disordered" evidence="1">
    <location>
        <begin position="1"/>
        <end position="29"/>
    </location>
</feature>
<dbReference type="RefSeq" id="WP_046249739.1">
    <property type="nucleotide sequence ID" value="NZ_CP121271.1"/>
</dbReference>
<keyword evidence="5" id="KW-1185">Reference proteome</keyword>
<evidence type="ECO:0000256" key="1">
    <source>
        <dbReference type="SAM" id="MobiDB-lite"/>
    </source>
</evidence>
<reference evidence="3" key="1">
    <citation type="submission" date="2023-03" db="EMBL/GenBank/DDBJ databases">
        <title>Borrelidin-producing and root-colonizing Streptomyces rochei is a potent biopesticide for soil-borne oomycete-caused plant diseases.</title>
        <authorList>
            <person name="Zhou D."/>
            <person name="Wang X."/>
            <person name="Navarro-Munoz J.C."/>
            <person name="Li W."/>
            <person name="Li J."/>
            <person name="Jiu M."/>
            <person name="Deng S."/>
            <person name="Ye Y."/>
            <person name="Daly P."/>
            <person name="Wei L."/>
        </authorList>
    </citation>
    <scope>NUCLEOTIDE SEQUENCE</scope>
    <source>
        <strain evidence="3">JK1</strain>
    </source>
</reference>
<organism evidence="3 4">
    <name type="scientific">Streptomyces rochei</name>
    <name type="common">Streptomyces parvullus</name>
    <dbReference type="NCBI Taxonomy" id="1928"/>
    <lineage>
        <taxon>Bacteria</taxon>
        <taxon>Bacillati</taxon>
        <taxon>Actinomycetota</taxon>
        <taxon>Actinomycetes</taxon>
        <taxon>Kitasatosporales</taxon>
        <taxon>Streptomycetaceae</taxon>
        <taxon>Streptomyces</taxon>
        <taxon>Streptomyces rochei group</taxon>
    </lineage>
</organism>
<accession>A0AAX3ZEX3</accession>
<dbReference type="AlphaFoldDB" id="A0AAX3ZEX3"/>
<proteinExistence type="predicted"/>
<evidence type="ECO:0000313" key="5">
    <source>
        <dbReference type="Proteomes" id="UP001605990"/>
    </source>
</evidence>
<dbReference type="EMBL" id="CP121271">
    <property type="protein sequence ID" value="WMC84857.1"/>
    <property type="molecule type" value="Genomic_DNA"/>
</dbReference>
<dbReference type="GeneID" id="90941253"/>
<dbReference type="Proteomes" id="UP001605990">
    <property type="component" value="Unassembled WGS sequence"/>
</dbReference>
<evidence type="ECO:0000313" key="4">
    <source>
        <dbReference type="Proteomes" id="UP001231701"/>
    </source>
</evidence>